<dbReference type="EMBL" id="SEKV01000237">
    <property type="protein sequence ID" value="TFY60804.1"/>
    <property type="molecule type" value="Genomic_DNA"/>
</dbReference>
<dbReference type="SUPFAM" id="SSF48464">
    <property type="entry name" value="ENTH/VHS domain"/>
    <property type="match status" value="1"/>
</dbReference>
<evidence type="ECO:0000259" key="2">
    <source>
        <dbReference type="PROSITE" id="PS51391"/>
    </source>
</evidence>
<sequence>MYAPPAFSYAPPAQPVYHVDPTSFRRDYSTRLAELTVNSRPIIQNLSMVAQDYTRFADIVVQCIESHIRRWMKLPAFYLLDAISKNVYNPYANCFAPLVVRLFLDTYEQVDQSTRSKMEEMLLTWRTGSPNGRELFGVVPQLAIERQIWGGESTQNASSSRFGTSSSVSAAQVLSELEFVLNQQERALQMNPYDKASQHHVAVLQQLRKLVQAGVSQAELSQILNQLRTLAQSAPTSAPVSVPPPPPAARPSYAAQQASYAPPPPPAPQSSSYPPPAYMAPTPSTAYTVPNVAPTNNIADLFSALVKAGVVSATGTPTGAGATAKAEEPSKPVDPVKDAARKYRKAILKHKIKLTSADISKYGVSSPLQPLSSNPIPHRQRSHVVEFMYDRLPAQCKQCGIRFPDGASKKTMDDHLDMHFRQNQKAGQAVSRGHSRCWFVTVEDWTHDGYVDVKGKGRADGRKISSSAAAAAEAAKREAELRALYVVVPPGDEAKPISCPICKEPLKSEFLEDDEEWVWRNAVKRDDKIYHATCHAEATASKSTLAVRLRNEKTGSRSRSITPEKLRTPPKAAVDGVPHKSKSPSPTSPVRTKRKAEDDDPYARLEDLTSTRPGWHSPSPGVLPSPPAQYDPAHFSPNTDTTGNDDTLQRIYSAANADVEMKDDFITKLYLVLDTNVLIDYLDVIQRFNEDIERLGMPVTIIIPSVLLSELDGLKKREKVGWFASRASAWILNKMKERKTVHVQSRRETCGLVLAPHEQERRNDMWIYDCCQFFARRGHVIFISGDMNLQSTVDSINTDSVGRADLFADILTVMPDRRGWSSRALARKLADSGVNIPGLRINPDEEPKYRRSRNTTESRKIVLGEPDDDDEVMMDVDDVGPPPQDDDAKKHALDALHLQVVDHFALLLKDLAQRVRTSAGDVADKTISLHAAGWLRKEFSEWTVGDCLDYLEFKLAQLKKGLRPRQPPLQWFLRRERGDRQGGRAGKEWSRQAWNDVADALEELGTKFEDGAMLVSAQYLRQETEYAFHLQPRPSGR</sequence>
<organism evidence="3 4">
    <name type="scientific">Rhodofomes roseus</name>
    <dbReference type="NCBI Taxonomy" id="34475"/>
    <lineage>
        <taxon>Eukaryota</taxon>
        <taxon>Fungi</taxon>
        <taxon>Dikarya</taxon>
        <taxon>Basidiomycota</taxon>
        <taxon>Agaricomycotina</taxon>
        <taxon>Agaricomycetes</taxon>
        <taxon>Polyporales</taxon>
        <taxon>Rhodofomes</taxon>
    </lineage>
</organism>
<evidence type="ECO:0000313" key="4">
    <source>
        <dbReference type="Proteomes" id="UP000298390"/>
    </source>
</evidence>
<dbReference type="InterPro" id="IPR008942">
    <property type="entry name" value="ENTH_VHS"/>
</dbReference>
<dbReference type="PANTHER" id="PTHR15921:SF3">
    <property type="entry name" value="PRE-MRNA CLEAVAGE COMPLEX 2 PROTEIN PCF11"/>
    <property type="match status" value="1"/>
</dbReference>
<evidence type="ECO:0000313" key="3">
    <source>
        <dbReference type="EMBL" id="TFY60804.1"/>
    </source>
</evidence>
<dbReference type="InterPro" id="IPR047415">
    <property type="entry name" value="Pcf11_CID"/>
</dbReference>
<dbReference type="Gene3D" id="3.40.50.1010">
    <property type="entry name" value="5'-nuclease"/>
    <property type="match status" value="1"/>
</dbReference>
<protein>
    <recommendedName>
        <fullName evidence="2">CID domain-containing protein</fullName>
    </recommendedName>
</protein>
<dbReference type="Pfam" id="PF13638">
    <property type="entry name" value="PIN_4"/>
    <property type="match status" value="1"/>
</dbReference>
<dbReference type="InterPro" id="IPR054127">
    <property type="entry name" value="Pcf11_C"/>
</dbReference>
<dbReference type="Proteomes" id="UP000298390">
    <property type="component" value="Unassembled WGS sequence"/>
</dbReference>
<name>A0A4Y9YE38_9APHY</name>
<dbReference type="CDD" id="cd18727">
    <property type="entry name" value="PIN_Swt1-like"/>
    <property type="match status" value="1"/>
</dbReference>
<feature type="compositionally biased region" description="Low complexity" evidence="1">
    <location>
        <begin position="250"/>
        <end position="260"/>
    </location>
</feature>
<feature type="region of interest" description="Disordered" evidence="1">
    <location>
        <begin position="549"/>
        <end position="646"/>
    </location>
</feature>
<feature type="compositionally biased region" description="Basic and acidic residues" evidence="1">
    <location>
        <begin position="842"/>
        <end position="862"/>
    </location>
</feature>
<dbReference type="Gene3D" id="1.25.40.90">
    <property type="match status" value="1"/>
</dbReference>
<dbReference type="InterPro" id="IPR006569">
    <property type="entry name" value="CID_dom"/>
</dbReference>
<dbReference type="PANTHER" id="PTHR15921">
    <property type="entry name" value="PRE-MRNA CLEAVAGE COMPLEX II"/>
    <property type="match status" value="1"/>
</dbReference>
<feature type="region of interest" description="Disordered" evidence="1">
    <location>
        <begin position="840"/>
        <end position="873"/>
    </location>
</feature>
<gene>
    <name evidence="3" type="ORF">EVJ58_g4924</name>
</gene>
<dbReference type="InterPro" id="IPR045154">
    <property type="entry name" value="PCF11-like"/>
</dbReference>
<dbReference type="GO" id="GO:0031124">
    <property type="term" value="P:mRNA 3'-end processing"/>
    <property type="evidence" value="ECO:0007669"/>
    <property type="project" value="InterPro"/>
</dbReference>
<dbReference type="GO" id="GO:0003729">
    <property type="term" value="F:mRNA binding"/>
    <property type="evidence" value="ECO:0007669"/>
    <property type="project" value="InterPro"/>
</dbReference>
<dbReference type="Pfam" id="PF04818">
    <property type="entry name" value="CID"/>
    <property type="match status" value="1"/>
</dbReference>
<feature type="domain" description="CID" evidence="2">
    <location>
        <begin position="20"/>
        <end position="152"/>
    </location>
</feature>
<feature type="compositionally biased region" description="Pro residues" evidence="1">
    <location>
        <begin position="261"/>
        <end position="277"/>
    </location>
</feature>
<feature type="compositionally biased region" description="Basic and acidic residues" evidence="1">
    <location>
        <begin position="595"/>
        <end position="609"/>
    </location>
</feature>
<dbReference type="AlphaFoldDB" id="A0A4Y9YE38"/>
<dbReference type="SMART" id="SM00582">
    <property type="entry name" value="RPR"/>
    <property type="match status" value="1"/>
</dbReference>
<dbReference type="PROSITE" id="PS51391">
    <property type="entry name" value="CID"/>
    <property type="match status" value="1"/>
</dbReference>
<dbReference type="InterPro" id="IPR002716">
    <property type="entry name" value="PIN_dom"/>
</dbReference>
<dbReference type="GO" id="GO:0005849">
    <property type="term" value="C:mRNA cleavage factor complex"/>
    <property type="evidence" value="ECO:0007669"/>
    <property type="project" value="TreeGrafter"/>
</dbReference>
<evidence type="ECO:0000256" key="1">
    <source>
        <dbReference type="SAM" id="MobiDB-lite"/>
    </source>
</evidence>
<dbReference type="Pfam" id="PF21936">
    <property type="entry name" value="Pcf11_C"/>
    <property type="match status" value="1"/>
</dbReference>
<dbReference type="FunFam" id="1.25.40.90:FF:000016">
    <property type="entry name" value="mRNA cleavage factor complex component Pcf11"/>
    <property type="match status" value="1"/>
</dbReference>
<comment type="caution">
    <text evidence="3">The sequence shown here is derived from an EMBL/GenBank/DDBJ whole genome shotgun (WGS) entry which is preliminary data.</text>
</comment>
<accession>A0A4Y9YE38</accession>
<dbReference type="GO" id="GO:0000993">
    <property type="term" value="F:RNA polymerase II complex binding"/>
    <property type="evidence" value="ECO:0007669"/>
    <property type="project" value="InterPro"/>
</dbReference>
<dbReference type="GO" id="GO:0006369">
    <property type="term" value="P:termination of RNA polymerase II transcription"/>
    <property type="evidence" value="ECO:0007669"/>
    <property type="project" value="InterPro"/>
</dbReference>
<dbReference type="SUPFAM" id="SSF88723">
    <property type="entry name" value="PIN domain-like"/>
    <property type="match status" value="1"/>
</dbReference>
<feature type="compositionally biased region" description="Polar residues" evidence="1">
    <location>
        <begin position="636"/>
        <end position="646"/>
    </location>
</feature>
<feature type="region of interest" description="Disordered" evidence="1">
    <location>
        <begin position="235"/>
        <end position="277"/>
    </location>
</feature>
<dbReference type="SMART" id="SM00670">
    <property type="entry name" value="PINc"/>
    <property type="match status" value="1"/>
</dbReference>
<proteinExistence type="predicted"/>
<dbReference type="CDD" id="cd16982">
    <property type="entry name" value="CID_Pcf11"/>
    <property type="match status" value="1"/>
</dbReference>
<dbReference type="STRING" id="34475.A0A4Y9YE38"/>
<reference evidence="3 4" key="1">
    <citation type="submission" date="2019-01" db="EMBL/GenBank/DDBJ databases">
        <title>Genome sequencing of the rare red list fungi Fomitopsis rosea.</title>
        <authorList>
            <person name="Buettner E."/>
            <person name="Kellner H."/>
        </authorList>
    </citation>
    <scope>NUCLEOTIDE SEQUENCE [LARGE SCALE GENOMIC DNA]</scope>
    <source>
        <strain evidence="3 4">DSM 105464</strain>
    </source>
</reference>
<dbReference type="InterPro" id="IPR029060">
    <property type="entry name" value="PIN-like_dom_sf"/>
</dbReference>
<dbReference type="GO" id="GO:0004540">
    <property type="term" value="F:RNA nuclease activity"/>
    <property type="evidence" value="ECO:0007669"/>
    <property type="project" value="UniProtKB-ARBA"/>
</dbReference>
<dbReference type="GO" id="GO:0005737">
    <property type="term" value="C:cytoplasm"/>
    <property type="evidence" value="ECO:0007669"/>
    <property type="project" value="TreeGrafter"/>
</dbReference>